<feature type="chain" id="PRO_5022865359" description="Secreted protein" evidence="1">
    <location>
        <begin position="23"/>
        <end position="77"/>
    </location>
</feature>
<dbReference type="Proteomes" id="UP000305948">
    <property type="component" value="Unassembled WGS sequence"/>
</dbReference>
<sequence length="77" mass="8576">MRRSHHRDSAILLASIPRLCYSFPVCPLCHCGVGNILLVGSGRCPMLCNRPGAVRIRLVFSYPLRSTLPNWTHCTAI</sequence>
<proteinExistence type="predicted"/>
<keyword evidence="3" id="KW-1185">Reference proteome</keyword>
<evidence type="ECO:0000256" key="1">
    <source>
        <dbReference type="SAM" id="SignalP"/>
    </source>
</evidence>
<gene>
    <name evidence="2" type="ORF">OE88DRAFT_727095</name>
</gene>
<reference evidence="2 3" key="1">
    <citation type="journal article" date="2019" name="Nat. Ecol. Evol.">
        <title>Megaphylogeny resolves global patterns of mushroom evolution.</title>
        <authorList>
            <person name="Varga T."/>
            <person name="Krizsan K."/>
            <person name="Foldi C."/>
            <person name="Dima B."/>
            <person name="Sanchez-Garcia M."/>
            <person name="Sanchez-Ramirez S."/>
            <person name="Szollosi G.J."/>
            <person name="Szarkandi J.G."/>
            <person name="Papp V."/>
            <person name="Albert L."/>
            <person name="Andreopoulos W."/>
            <person name="Angelini C."/>
            <person name="Antonin V."/>
            <person name="Barry K.W."/>
            <person name="Bougher N.L."/>
            <person name="Buchanan P."/>
            <person name="Buyck B."/>
            <person name="Bense V."/>
            <person name="Catcheside P."/>
            <person name="Chovatia M."/>
            <person name="Cooper J."/>
            <person name="Damon W."/>
            <person name="Desjardin D."/>
            <person name="Finy P."/>
            <person name="Geml J."/>
            <person name="Haridas S."/>
            <person name="Hughes K."/>
            <person name="Justo A."/>
            <person name="Karasinski D."/>
            <person name="Kautmanova I."/>
            <person name="Kiss B."/>
            <person name="Kocsube S."/>
            <person name="Kotiranta H."/>
            <person name="LaButti K.M."/>
            <person name="Lechner B.E."/>
            <person name="Liimatainen K."/>
            <person name="Lipzen A."/>
            <person name="Lukacs Z."/>
            <person name="Mihaltcheva S."/>
            <person name="Morgado L.N."/>
            <person name="Niskanen T."/>
            <person name="Noordeloos M.E."/>
            <person name="Ohm R.A."/>
            <person name="Ortiz-Santana B."/>
            <person name="Ovrebo C."/>
            <person name="Racz N."/>
            <person name="Riley R."/>
            <person name="Savchenko A."/>
            <person name="Shiryaev A."/>
            <person name="Soop K."/>
            <person name="Spirin V."/>
            <person name="Szebenyi C."/>
            <person name="Tomsovsky M."/>
            <person name="Tulloss R.E."/>
            <person name="Uehling J."/>
            <person name="Grigoriev I.V."/>
            <person name="Vagvolgyi C."/>
            <person name="Papp T."/>
            <person name="Martin F.M."/>
            <person name="Miettinen O."/>
            <person name="Hibbett D.S."/>
            <person name="Nagy L.G."/>
        </authorList>
    </citation>
    <scope>NUCLEOTIDE SEQUENCE [LARGE SCALE GENOMIC DNA]</scope>
    <source>
        <strain evidence="2 3">OMC1185</strain>
    </source>
</reference>
<evidence type="ECO:0000313" key="3">
    <source>
        <dbReference type="Proteomes" id="UP000305948"/>
    </source>
</evidence>
<dbReference type="AlphaFoldDB" id="A0A5C3NHD6"/>
<evidence type="ECO:0008006" key="4">
    <source>
        <dbReference type="Google" id="ProtNLM"/>
    </source>
</evidence>
<keyword evidence="1" id="KW-0732">Signal</keyword>
<accession>A0A5C3NHD6</accession>
<feature type="signal peptide" evidence="1">
    <location>
        <begin position="1"/>
        <end position="22"/>
    </location>
</feature>
<dbReference type="EMBL" id="ML213504">
    <property type="protein sequence ID" value="TFK56265.1"/>
    <property type="molecule type" value="Genomic_DNA"/>
</dbReference>
<evidence type="ECO:0000313" key="2">
    <source>
        <dbReference type="EMBL" id="TFK56265.1"/>
    </source>
</evidence>
<protein>
    <recommendedName>
        <fullName evidence="4">Secreted protein</fullName>
    </recommendedName>
</protein>
<name>A0A5C3NHD6_9AGAM</name>
<organism evidence="2 3">
    <name type="scientific">Heliocybe sulcata</name>
    <dbReference type="NCBI Taxonomy" id="5364"/>
    <lineage>
        <taxon>Eukaryota</taxon>
        <taxon>Fungi</taxon>
        <taxon>Dikarya</taxon>
        <taxon>Basidiomycota</taxon>
        <taxon>Agaricomycotina</taxon>
        <taxon>Agaricomycetes</taxon>
        <taxon>Gloeophyllales</taxon>
        <taxon>Gloeophyllaceae</taxon>
        <taxon>Heliocybe</taxon>
    </lineage>
</organism>